<keyword evidence="3 6" id="KW-1003">Cell membrane</keyword>
<evidence type="ECO:0000256" key="6">
    <source>
        <dbReference type="RuleBase" id="RU000680"/>
    </source>
</evidence>
<dbReference type="GO" id="GO:0000139">
    <property type="term" value="C:Golgi membrane"/>
    <property type="evidence" value="ECO:0007669"/>
    <property type="project" value="UniProtKB-SubCell"/>
</dbReference>
<evidence type="ECO:0000313" key="9">
    <source>
        <dbReference type="Proteomes" id="UP000424527"/>
    </source>
</evidence>
<keyword evidence="5 6" id="KW-0472">Membrane</keyword>
<dbReference type="Proteomes" id="UP000424527">
    <property type="component" value="Unassembled WGS sequence"/>
</dbReference>
<dbReference type="PANTHER" id="PTHR10844:SF32">
    <property type="entry name" value="CAVEOLIN-3-LIKE"/>
    <property type="match status" value="1"/>
</dbReference>
<keyword evidence="4 6" id="KW-0333">Golgi apparatus</keyword>
<protein>
    <recommendedName>
        <fullName evidence="6">Caveolin</fullName>
    </recommendedName>
</protein>
<sequence length="167" mass="18898">MDENEAQITVESQTMTDIDNRDPKEIHAEGARVEFADVIAEPDGLHSLDFMWKGNGKDTFQSEIDYTQGGLSPVQLHHSGIKTNGSRTMEENVIAEESVIMMERQTMADLDNRDPKEIHGEGVRVEFADVIAEPDGLHSLDFLWKSGYTSYPESINLEKEEMELIKR</sequence>
<evidence type="ECO:0000256" key="1">
    <source>
        <dbReference type="ARBA" id="ARBA00004202"/>
    </source>
</evidence>
<gene>
    <name evidence="8" type="ORF">D5F01_LYC02974</name>
</gene>
<evidence type="ECO:0000256" key="7">
    <source>
        <dbReference type="SAM" id="MobiDB-lite"/>
    </source>
</evidence>
<comment type="caution">
    <text evidence="8">The sequence shown here is derived from an EMBL/GenBank/DDBJ whole genome shotgun (WGS) entry which is preliminary data.</text>
</comment>
<reference evidence="8 9" key="1">
    <citation type="submission" date="2019-07" db="EMBL/GenBank/DDBJ databases">
        <title>Chromosome genome assembly for large yellow croaker.</title>
        <authorList>
            <person name="Xiao S."/>
        </authorList>
    </citation>
    <scope>NUCLEOTIDE SEQUENCE [LARGE SCALE GENOMIC DNA]</scope>
    <source>
        <strain evidence="8">JMULYC20181020</strain>
        <tissue evidence="8">Muscle</tissue>
    </source>
</reference>
<evidence type="ECO:0000256" key="2">
    <source>
        <dbReference type="ARBA" id="ARBA00010988"/>
    </source>
</evidence>
<proteinExistence type="inferred from homology"/>
<dbReference type="GO" id="GO:0005901">
    <property type="term" value="C:caveola"/>
    <property type="evidence" value="ECO:0007669"/>
    <property type="project" value="UniProtKB-SubCell"/>
</dbReference>
<evidence type="ECO:0000313" key="8">
    <source>
        <dbReference type="EMBL" id="KAE8298475.1"/>
    </source>
</evidence>
<evidence type="ECO:0000256" key="5">
    <source>
        <dbReference type="ARBA" id="ARBA00023136"/>
    </source>
</evidence>
<dbReference type="EMBL" id="REGW02000003">
    <property type="protein sequence ID" value="KAE8298475.1"/>
    <property type="molecule type" value="Genomic_DNA"/>
</dbReference>
<feature type="compositionally biased region" description="Polar residues" evidence="7">
    <location>
        <begin position="1"/>
        <end position="17"/>
    </location>
</feature>
<dbReference type="PANTHER" id="PTHR10844">
    <property type="entry name" value="CAVEOLIN"/>
    <property type="match status" value="1"/>
</dbReference>
<dbReference type="InterPro" id="IPR001612">
    <property type="entry name" value="Caveolin"/>
</dbReference>
<keyword evidence="9" id="KW-1185">Reference proteome</keyword>
<evidence type="ECO:0000256" key="4">
    <source>
        <dbReference type="ARBA" id="ARBA00023034"/>
    </source>
</evidence>
<dbReference type="AlphaFoldDB" id="A0A6G0J3X4"/>
<name>A0A6G0J3X4_LARCR</name>
<organism evidence="8 9">
    <name type="scientific">Larimichthys crocea</name>
    <name type="common">Large yellow croaker</name>
    <name type="synonym">Pseudosciaena crocea</name>
    <dbReference type="NCBI Taxonomy" id="215358"/>
    <lineage>
        <taxon>Eukaryota</taxon>
        <taxon>Metazoa</taxon>
        <taxon>Chordata</taxon>
        <taxon>Craniata</taxon>
        <taxon>Vertebrata</taxon>
        <taxon>Euteleostomi</taxon>
        <taxon>Actinopterygii</taxon>
        <taxon>Neopterygii</taxon>
        <taxon>Teleostei</taxon>
        <taxon>Neoteleostei</taxon>
        <taxon>Acanthomorphata</taxon>
        <taxon>Eupercaria</taxon>
        <taxon>Sciaenidae</taxon>
        <taxon>Larimichthys</taxon>
    </lineage>
</organism>
<dbReference type="GO" id="GO:0070836">
    <property type="term" value="P:caveola assembly"/>
    <property type="evidence" value="ECO:0007669"/>
    <property type="project" value="InterPro"/>
</dbReference>
<evidence type="ECO:0000256" key="3">
    <source>
        <dbReference type="ARBA" id="ARBA00022475"/>
    </source>
</evidence>
<dbReference type="GO" id="GO:0060090">
    <property type="term" value="F:molecular adaptor activity"/>
    <property type="evidence" value="ECO:0007669"/>
    <property type="project" value="TreeGrafter"/>
</dbReference>
<comment type="subcellular location">
    <subcellularLocation>
        <location evidence="1 6">Cell membrane</location>
        <topology evidence="1 6">Peripheral membrane protein</topology>
    </subcellularLocation>
    <subcellularLocation>
        <location evidence="6">Golgi apparatus membrane</location>
        <topology evidence="6">Peripheral membrane protein</topology>
    </subcellularLocation>
    <subcellularLocation>
        <location evidence="6">Membrane</location>
        <location evidence="6">Caveola</location>
        <topology evidence="6">Peripheral membrane protein</topology>
    </subcellularLocation>
</comment>
<feature type="region of interest" description="Disordered" evidence="7">
    <location>
        <begin position="1"/>
        <end position="23"/>
    </location>
</feature>
<accession>A0A6G0J3X4</accession>
<comment type="function">
    <text evidence="6">May act as a scaffolding protein within caveolar membranes. Interacts directly with G-protein alpha subunits and can functionally regulate their activity.</text>
</comment>
<comment type="similarity">
    <text evidence="2 6">Belongs to the caveolin family.</text>
</comment>
<dbReference type="Pfam" id="PF01146">
    <property type="entry name" value="Caveolin"/>
    <property type="match status" value="2"/>
</dbReference>